<organism evidence="6 7">
    <name type="scientific">Tectimicrobiota bacterium</name>
    <dbReference type="NCBI Taxonomy" id="2528274"/>
    <lineage>
        <taxon>Bacteria</taxon>
        <taxon>Pseudomonadati</taxon>
        <taxon>Nitrospinota/Tectimicrobiota group</taxon>
        <taxon>Candidatus Tectimicrobiota</taxon>
    </lineage>
</organism>
<dbReference type="GO" id="GO:0030261">
    <property type="term" value="P:chromosome condensation"/>
    <property type="evidence" value="ECO:0007669"/>
    <property type="project" value="UniProtKB-KW"/>
</dbReference>
<dbReference type="GO" id="GO:0042802">
    <property type="term" value="F:identical protein binding"/>
    <property type="evidence" value="ECO:0007669"/>
    <property type="project" value="UniProtKB-ARBA"/>
</dbReference>
<evidence type="ECO:0000256" key="4">
    <source>
        <dbReference type="ARBA" id="ARBA00023125"/>
    </source>
</evidence>
<evidence type="ECO:0000256" key="2">
    <source>
        <dbReference type="ARBA" id="ARBA00010529"/>
    </source>
</evidence>
<evidence type="ECO:0000313" key="7">
    <source>
        <dbReference type="Proteomes" id="UP000782312"/>
    </source>
</evidence>
<dbReference type="GO" id="GO:0006270">
    <property type="term" value="P:DNA replication initiation"/>
    <property type="evidence" value="ECO:0007669"/>
    <property type="project" value="UniProtKB-ARBA"/>
</dbReference>
<keyword evidence="3" id="KW-0226">DNA condensation</keyword>
<proteinExistence type="inferred from homology"/>
<dbReference type="EMBL" id="JACPUR010000024">
    <property type="protein sequence ID" value="MBI3128136.1"/>
    <property type="molecule type" value="Genomic_DNA"/>
</dbReference>
<dbReference type="GO" id="GO:0005829">
    <property type="term" value="C:cytosol"/>
    <property type="evidence" value="ECO:0007669"/>
    <property type="project" value="TreeGrafter"/>
</dbReference>
<evidence type="ECO:0000256" key="5">
    <source>
        <dbReference type="RuleBase" id="RU003939"/>
    </source>
</evidence>
<dbReference type="CDD" id="cd13831">
    <property type="entry name" value="HU"/>
    <property type="match status" value="1"/>
</dbReference>
<dbReference type="InterPro" id="IPR020816">
    <property type="entry name" value="Histone-like_DNA-bd_CS"/>
</dbReference>
<dbReference type="GO" id="GO:0006351">
    <property type="term" value="P:DNA-templated transcription"/>
    <property type="evidence" value="ECO:0007669"/>
    <property type="project" value="UniProtKB-ARBA"/>
</dbReference>
<comment type="similarity">
    <text evidence="2 5">Belongs to the bacterial histone-like protein family.</text>
</comment>
<dbReference type="GO" id="GO:1990178">
    <property type="term" value="C:HU-DNA complex"/>
    <property type="evidence" value="ECO:0007669"/>
    <property type="project" value="UniProtKB-ARBA"/>
</dbReference>
<dbReference type="FunFam" id="4.10.520.10:FF:000001">
    <property type="entry name" value="DNA-binding protein HU"/>
    <property type="match status" value="1"/>
</dbReference>
<reference evidence="6" key="1">
    <citation type="submission" date="2020-07" db="EMBL/GenBank/DDBJ databases">
        <title>Huge and variable diversity of episymbiotic CPR bacteria and DPANN archaea in groundwater ecosystems.</title>
        <authorList>
            <person name="He C.Y."/>
            <person name="Keren R."/>
            <person name="Whittaker M."/>
            <person name="Farag I.F."/>
            <person name="Doudna J."/>
            <person name="Cate J.H.D."/>
            <person name="Banfield J.F."/>
        </authorList>
    </citation>
    <scope>NUCLEOTIDE SEQUENCE</scope>
    <source>
        <strain evidence="6">NC_groundwater_763_Ag_S-0.2um_68_21</strain>
    </source>
</reference>
<dbReference type="GO" id="GO:0030527">
    <property type="term" value="F:structural constituent of chromatin"/>
    <property type="evidence" value="ECO:0007669"/>
    <property type="project" value="InterPro"/>
</dbReference>
<comment type="caution">
    <text evidence="6">The sequence shown here is derived from an EMBL/GenBank/DDBJ whole genome shotgun (WGS) entry which is preliminary data.</text>
</comment>
<dbReference type="PRINTS" id="PR01727">
    <property type="entry name" value="DNABINDINGHU"/>
</dbReference>
<dbReference type="PANTHER" id="PTHR33175">
    <property type="entry name" value="DNA-BINDING PROTEIN HU"/>
    <property type="match status" value="1"/>
</dbReference>
<dbReference type="Pfam" id="PF00216">
    <property type="entry name" value="Bac_DNA_binding"/>
    <property type="match status" value="1"/>
</dbReference>
<name>A0A932I2H5_UNCTE</name>
<dbReference type="GO" id="GO:0003677">
    <property type="term" value="F:DNA binding"/>
    <property type="evidence" value="ECO:0007669"/>
    <property type="project" value="UniProtKB-KW"/>
</dbReference>
<dbReference type="Gene3D" id="4.10.520.10">
    <property type="entry name" value="IHF-like DNA-binding proteins"/>
    <property type="match status" value="1"/>
</dbReference>
<dbReference type="PROSITE" id="PS00045">
    <property type="entry name" value="HISTONE_LIKE"/>
    <property type="match status" value="1"/>
</dbReference>
<dbReference type="Proteomes" id="UP000782312">
    <property type="component" value="Unassembled WGS sequence"/>
</dbReference>
<evidence type="ECO:0000256" key="1">
    <source>
        <dbReference type="ARBA" id="ARBA00003819"/>
    </source>
</evidence>
<dbReference type="AlphaFoldDB" id="A0A932I2H5"/>
<dbReference type="InterPro" id="IPR000119">
    <property type="entry name" value="Hist_DNA-bd"/>
</dbReference>
<gene>
    <name evidence="6" type="ORF">HYZ11_11075</name>
</gene>
<sequence>MQKSDLVVKIAEEAGISKAAADRALDSLLVNLSKALKKGERVSLVGFGTFSVSKRSARMGRNPQTGAAIKIKAAKVPKFSAGKTLKDAVNK</sequence>
<evidence type="ECO:0000313" key="6">
    <source>
        <dbReference type="EMBL" id="MBI3128136.1"/>
    </source>
</evidence>
<dbReference type="SMART" id="SM00411">
    <property type="entry name" value="BHL"/>
    <property type="match status" value="1"/>
</dbReference>
<dbReference type="PANTHER" id="PTHR33175:SF3">
    <property type="entry name" value="DNA-BINDING PROTEIN HU-BETA"/>
    <property type="match status" value="1"/>
</dbReference>
<dbReference type="GO" id="GO:1990103">
    <property type="term" value="C:DnaA-HU complex"/>
    <property type="evidence" value="ECO:0007669"/>
    <property type="project" value="UniProtKB-ARBA"/>
</dbReference>
<protein>
    <submittedName>
        <fullName evidence="6">HU family DNA-binding protein</fullName>
    </submittedName>
</protein>
<comment type="function">
    <text evidence="1">Histone-like DNA-binding protein which is capable of wrapping DNA to stabilize it, and thus to prevent its denaturation under extreme environmental conditions.</text>
</comment>
<keyword evidence="4 6" id="KW-0238">DNA-binding</keyword>
<dbReference type="SUPFAM" id="SSF47729">
    <property type="entry name" value="IHF-like DNA-binding proteins"/>
    <property type="match status" value="1"/>
</dbReference>
<accession>A0A932I2H5</accession>
<dbReference type="InterPro" id="IPR010992">
    <property type="entry name" value="IHF-like_DNA-bd_dom_sf"/>
</dbReference>
<evidence type="ECO:0000256" key="3">
    <source>
        <dbReference type="ARBA" id="ARBA00023067"/>
    </source>
</evidence>